<dbReference type="PANTHER" id="PTHR43702:SF3">
    <property type="entry name" value="PROTEIN TSGA"/>
    <property type="match status" value="1"/>
</dbReference>
<dbReference type="EMBL" id="CP009997">
    <property type="protein sequence ID" value="AJJ37908.1"/>
    <property type="molecule type" value="Genomic_DNA"/>
</dbReference>
<feature type="transmembrane region" description="Helical" evidence="3">
    <location>
        <begin position="35"/>
        <end position="53"/>
    </location>
</feature>
<gene>
    <name evidence="4" type="ORF">CH54_2435</name>
</gene>
<evidence type="ECO:0000256" key="3">
    <source>
        <dbReference type="SAM" id="Phobius"/>
    </source>
</evidence>
<reference evidence="4 5" key="1">
    <citation type="journal article" date="2015" name="Genome Announc.">
        <title>Thirty-Two Complete Genome Assemblies of Nine Yersinia Species, Including Y. pestis, Y. pseudotuberculosis, and Y. enterocolitica.</title>
        <authorList>
            <person name="Johnson S.L."/>
            <person name="Daligault H.E."/>
            <person name="Davenport K.W."/>
            <person name="Jaissle J."/>
            <person name="Frey K.G."/>
            <person name="Ladner J.T."/>
            <person name="Broomall S.M."/>
            <person name="Bishop-Lilly K.A."/>
            <person name="Bruce D.C."/>
            <person name="Coyne S.R."/>
            <person name="Gibbons H.S."/>
            <person name="Lo C.C."/>
            <person name="Munk A.C."/>
            <person name="Rosenzweig C.N."/>
            <person name="Koroleva G.I."/>
            <person name="Palacios G.F."/>
            <person name="Redden C.L."/>
            <person name="Xu Y."/>
            <person name="Minogue T.D."/>
            <person name="Chain P.S."/>
        </authorList>
    </citation>
    <scope>NUCLEOTIDE SEQUENCE [LARGE SCALE GENOMIC DNA]</scope>
    <source>
        <strain evidence="4 5">Y231</strain>
    </source>
</reference>
<evidence type="ECO:0000313" key="5">
    <source>
        <dbReference type="Proteomes" id="UP000031883"/>
    </source>
</evidence>
<keyword evidence="3" id="KW-1133">Transmembrane helix</keyword>
<keyword evidence="3" id="KW-0812">Transmembrane</keyword>
<protein>
    <submittedName>
        <fullName evidence="4">Membrane protein</fullName>
    </submittedName>
</protein>
<dbReference type="PANTHER" id="PTHR43702">
    <property type="entry name" value="L-FUCOSE-PROTON SYMPORTER"/>
    <property type="match status" value="1"/>
</dbReference>
<accession>A0ABN4FUQ1</accession>
<proteinExistence type="predicted"/>
<dbReference type="GeneID" id="82553004"/>
<organism evidence="4 5">
    <name type="scientific">Yersinia rochesterensis</name>
    <dbReference type="NCBI Taxonomy" id="1604335"/>
    <lineage>
        <taxon>Bacteria</taxon>
        <taxon>Pseudomonadati</taxon>
        <taxon>Pseudomonadota</taxon>
        <taxon>Gammaproteobacteria</taxon>
        <taxon>Enterobacterales</taxon>
        <taxon>Yersiniaceae</taxon>
        <taxon>Yersinia</taxon>
    </lineage>
</organism>
<dbReference type="InterPro" id="IPR050375">
    <property type="entry name" value="MFS_TsgA-like"/>
</dbReference>
<keyword evidence="3" id="KW-0472">Membrane</keyword>
<keyword evidence="2" id="KW-1003">Cell membrane</keyword>
<evidence type="ECO:0000313" key="4">
    <source>
        <dbReference type="EMBL" id="AJJ37908.1"/>
    </source>
</evidence>
<dbReference type="InterPro" id="IPR036259">
    <property type="entry name" value="MFS_trans_sf"/>
</dbReference>
<dbReference type="Proteomes" id="UP000031883">
    <property type="component" value="Chromosome"/>
</dbReference>
<comment type="subcellular location">
    <subcellularLocation>
        <location evidence="1">Cell inner membrane</location>
        <topology evidence="1">Multi-pass membrane protein</topology>
    </subcellularLocation>
</comment>
<feature type="transmembrane region" description="Helical" evidence="3">
    <location>
        <begin position="6"/>
        <end position="28"/>
    </location>
</feature>
<evidence type="ECO:0000256" key="2">
    <source>
        <dbReference type="ARBA" id="ARBA00022475"/>
    </source>
</evidence>
<sequence length="96" mass="10378">MAVISLVLSFYFMSIMFSTIFALGIFGLGEQTKKASPYIVMSIVGGAVMPLLMDGIADAYSMAQGFIMPLGCFVIIGLDELFWTKLHAQSINQSNG</sequence>
<keyword evidence="5" id="KW-1185">Reference proteome</keyword>
<feature type="transmembrane region" description="Helical" evidence="3">
    <location>
        <begin position="59"/>
        <end position="78"/>
    </location>
</feature>
<dbReference type="Gene3D" id="1.20.1250.20">
    <property type="entry name" value="MFS general substrate transporter like domains"/>
    <property type="match status" value="1"/>
</dbReference>
<name>A0ABN4FUQ1_9GAMM</name>
<dbReference type="RefSeq" id="WP_235202963.1">
    <property type="nucleotide sequence ID" value="NZ_CABHXM010000019.1"/>
</dbReference>
<evidence type="ECO:0000256" key="1">
    <source>
        <dbReference type="ARBA" id="ARBA00004429"/>
    </source>
</evidence>